<dbReference type="EMBL" id="CP012528">
    <property type="protein sequence ID" value="ALC49969.1"/>
    <property type="molecule type" value="Genomic_DNA"/>
</dbReference>
<dbReference type="InterPro" id="IPR029274">
    <property type="entry name" value="DUF4615"/>
</dbReference>
<proteinExistence type="inferred from homology"/>
<name>A0A0M3QZU1_DROBS</name>
<dbReference type="OrthoDB" id="20277at2759"/>
<keyword evidence="3" id="KW-1185">Reference proteome</keyword>
<organism evidence="2 3">
    <name type="scientific">Drosophila busckii</name>
    <name type="common">Fruit fly</name>
    <dbReference type="NCBI Taxonomy" id="30019"/>
    <lineage>
        <taxon>Eukaryota</taxon>
        <taxon>Metazoa</taxon>
        <taxon>Ecdysozoa</taxon>
        <taxon>Arthropoda</taxon>
        <taxon>Hexapoda</taxon>
        <taxon>Insecta</taxon>
        <taxon>Pterygota</taxon>
        <taxon>Neoptera</taxon>
        <taxon>Endopterygota</taxon>
        <taxon>Diptera</taxon>
        <taxon>Brachycera</taxon>
        <taxon>Muscomorpha</taxon>
        <taxon>Ephydroidea</taxon>
        <taxon>Drosophilidae</taxon>
        <taxon>Drosophila</taxon>
    </lineage>
</organism>
<dbReference type="Pfam" id="PF15393">
    <property type="entry name" value="DUF4615"/>
    <property type="match status" value="1"/>
</dbReference>
<dbReference type="AlphaFoldDB" id="A0A0M3QZU1"/>
<dbReference type="STRING" id="30019.A0A0M3QZU1"/>
<dbReference type="PANTHER" id="PTHR13602:SF2">
    <property type="entry name" value="UPF0488 PROTEIN C8ORF33"/>
    <property type="match status" value="1"/>
</dbReference>
<evidence type="ECO:0000256" key="1">
    <source>
        <dbReference type="ARBA" id="ARBA00005707"/>
    </source>
</evidence>
<reference evidence="2 3" key="1">
    <citation type="submission" date="2015-08" db="EMBL/GenBank/DDBJ databases">
        <title>Ancestral chromatin configuration constrains chromatin evolution on differentiating sex chromosomes in Drosophila.</title>
        <authorList>
            <person name="Zhou Q."/>
            <person name="Bachtrog D."/>
        </authorList>
    </citation>
    <scope>NUCLEOTIDE SEQUENCE [LARGE SCALE GENOMIC DNA]</scope>
    <source>
        <tissue evidence="2">Whole larvae</tissue>
    </source>
</reference>
<dbReference type="PANTHER" id="PTHR13602">
    <property type="entry name" value="UPF0488 PROTEIN C8ORF33"/>
    <property type="match status" value="1"/>
</dbReference>
<protein>
    <submittedName>
        <fullName evidence="2">CG14286</fullName>
    </submittedName>
</protein>
<evidence type="ECO:0000313" key="2">
    <source>
        <dbReference type="EMBL" id="ALC49969.1"/>
    </source>
</evidence>
<dbReference type="Proteomes" id="UP000494163">
    <property type="component" value="Chromosome X"/>
</dbReference>
<accession>A0A0M3QZU1</accession>
<sequence length="223" mass="24808">MSTYINIYKELSSVFSHRCAHAPHIINMHRRKTAKSINKPPPIQPVAKKAVFDGDNDIQFEVELCWCVQQLQTALSSGKLSQKIAEDTSKNLKTLTSQTAPLIKKRQVMKLALGDYRSKMQQEEKKMLLASKEIKFTPTSATPTSSFVKKSALLTSGKDFRFNFSEPKIGDNTDSPIALKDQSKVDATSLNSNLLGNNGNTFKFNFVINDAPEDINLGSLVIN</sequence>
<evidence type="ECO:0000313" key="3">
    <source>
        <dbReference type="Proteomes" id="UP000494163"/>
    </source>
</evidence>
<gene>
    <name evidence="2" type="ORF">Dbus_chrXg1825</name>
</gene>
<comment type="similarity">
    <text evidence="1">Belongs to the UPF0488 family.</text>
</comment>
<dbReference type="OMA" id="WCVQQLQ"/>